<gene>
    <name evidence="1" type="ORF">CSSPTR1EN2_LOCUS3741</name>
</gene>
<evidence type="ECO:0000313" key="2">
    <source>
        <dbReference type="Proteomes" id="UP001497512"/>
    </source>
</evidence>
<organism evidence="1 2">
    <name type="scientific">Sphagnum troendelagicum</name>
    <dbReference type="NCBI Taxonomy" id="128251"/>
    <lineage>
        <taxon>Eukaryota</taxon>
        <taxon>Viridiplantae</taxon>
        <taxon>Streptophyta</taxon>
        <taxon>Embryophyta</taxon>
        <taxon>Bryophyta</taxon>
        <taxon>Sphagnophytina</taxon>
        <taxon>Sphagnopsida</taxon>
        <taxon>Sphagnales</taxon>
        <taxon>Sphagnaceae</taxon>
        <taxon>Sphagnum</taxon>
    </lineage>
</organism>
<evidence type="ECO:0000313" key="1">
    <source>
        <dbReference type="EMBL" id="CAK9196971.1"/>
    </source>
</evidence>
<protein>
    <submittedName>
        <fullName evidence="1">Uncharacterized protein</fullName>
    </submittedName>
</protein>
<reference evidence="1" key="1">
    <citation type="submission" date="2024-02" db="EMBL/GenBank/DDBJ databases">
        <authorList>
            <consortium name="ELIXIR-Norway"/>
            <consortium name="Elixir Norway"/>
        </authorList>
    </citation>
    <scope>NUCLEOTIDE SEQUENCE</scope>
</reference>
<accession>A0ABP0THX5</accession>
<dbReference type="Proteomes" id="UP001497512">
    <property type="component" value="Chromosome 11"/>
</dbReference>
<dbReference type="EMBL" id="OZ019903">
    <property type="protein sequence ID" value="CAK9196971.1"/>
    <property type="molecule type" value="Genomic_DNA"/>
</dbReference>
<sequence length="78" mass="8207">MILSSSSFHLSSRSGSMGFVNERGATVDDATGSRRCTRTGKPVDILKSIVFAGVVVAAAPAAQLRVFRRPNLTIRAGS</sequence>
<proteinExistence type="predicted"/>
<name>A0ABP0THX5_9BRYO</name>
<keyword evidence="2" id="KW-1185">Reference proteome</keyword>